<organism evidence="1 2">
    <name type="scientific">Belnapia rosea</name>
    <dbReference type="NCBI Taxonomy" id="938405"/>
    <lineage>
        <taxon>Bacteria</taxon>
        <taxon>Pseudomonadati</taxon>
        <taxon>Pseudomonadota</taxon>
        <taxon>Alphaproteobacteria</taxon>
        <taxon>Acetobacterales</taxon>
        <taxon>Roseomonadaceae</taxon>
        <taxon>Belnapia</taxon>
    </lineage>
</organism>
<proteinExistence type="predicted"/>
<name>A0A1G6PF74_9PROT</name>
<dbReference type="Proteomes" id="UP000198925">
    <property type="component" value="Unassembled WGS sequence"/>
</dbReference>
<dbReference type="RefSeq" id="WP_176849436.1">
    <property type="nucleotide sequence ID" value="NZ_FMXZ01000004.1"/>
</dbReference>
<reference evidence="1 2" key="1">
    <citation type="submission" date="2016-10" db="EMBL/GenBank/DDBJ databases">
        <authorList>
            <person name="de Groot N.N."/>
        </authorList>
    </citation>
    <scope>NUCLEOTIDE SEQUENCE [LARGE SCALE GENOMIC DNA]</scope>
    <source>
        <strain evidence="1 2">CPCC 100156</strain>
    </source>
</reference>
<protein>
    <submittedName>
        <fullName evidence="1">Uncharacterized protein</fullName>
    </submittedName>
</protein>
<dbReference type="AlphaFoldDB" id="A0A1G6PF74"/>
<dbReference type="STRING" id="938405.SAMN02927895_02086"/>
<keyword evidence="2" id="KW-1185">Reference proteome</keyword>
<accession>A0A1G6PF74</accession>
<gene>
    <name evidence="1" type="ORF">SAMN04487779_1002368</name>
</gene>
<dbReference type="EMBL" id="FMZX01000002">
    <property type="protein sequence ID" value="SDC78783.1"/>
    <property type="molecule type" value="Genomic_DNA"/>
</dbReference>
<evidence type="ECO:0000313" key="1">
    <source>
        <dbReference type="EMBL" id="SDC78783.1"/>
    </source>
</evidence>
<evidence type="ECO:0000313" key="2">
    <source>
        <dbReference type="Proteomes" id="UP000198925"/>
    </source>
</evidence>
<sequence length="68" mass="6834">MPPTITEAEFEALLARAGIPLTPAQRAGILPALGGLAAMQALIRTPPPAAEAEPATIFACAVLGEAGR</sequence>